<evidence type="ECO:0000313" key="1">
    <source>
        <dbReference type="EMBL" id="EXI67680.1"/>
    </source>
</evidence>
<keyword evidence="2" id="KW-1185">Reference proteome</keyword>
<name>A0A011NT22_9PROT</name>
<organism evidence="1 2">
    <name type="scientific">Candidatus Accumulibacter adjunctus</name>
    <dbReference type="NCBI Taxonomy" id="1454001"/>
    <lineage>
        <taxon>Bacteria</taxon>
        <taxon>Pseudomonadati</taxon>
        <taxon>Pseudomonadota</taxon>
        <taxon>Betaproteobacteria</taxon>
        <taxon>Candidatus Accumulibacter</taxon>
    </lineage>
</organism>
<dbReference type="AlphaFoldDB" id="A0A011NT22"/>
<gene>
    <name evidence="1" type="ORF">AW08_01944</name>
</gene>
<proteinExistence type="predicted"/>
<dbReference type="Proteomes" id="UP000020218">
    <property type="component" value="Unassembled WGS sequence"/>
</dbReference>
<reference evidence="1" key="1">
    <citation type="submission" date="2014-02" db="EMBL/GenBank/DDBJ databases">
        <title>Expanding our view of genomic diversity in Candidatus Accumulibacter clades.</title>
        <authorList>
            <person name="Skennerton C.T."/>
            <person name="Barr J.J."/>
            <person name="Slater F.R."/>
            <person name="Bond P.L."/>
            <person name="Tyson G.W."/>
        </authorList>
    </citation>
    <scope>NUCLEOTIDE SEQUENCE [LARGE SCALE GENOMIC DNA]</scope>
</reference>
<dbReference type="EMBL" id="JFAX01000009">
    <property type="protein sequence ID" value="EXI67680.1"/>
    <property type="molecule type" value="Genomic_DNA"/>
</dbReference>
<protein>
    <submittedName>
        <fullName evidence="1">Uncharacterized protein</fullName>
    </submittedName>
</protein>
<sequence length="61" mass="6408">MNPDNRPHVEPLPTGMTAAATTITDADVVLLAAVSSNESAVHVDGAALMPPARRQRMAGWK</sequence>
<evidence type="ECO:0000313" key="2">
    <source>
        <dbReference type="Proteomes" id="UP000020218"/>
    </source>
</evidence>
<accession>A0A011NT22</accession>
<comment type="caution">
    <text evidence="1">The sequence shown here is derived from an EMBL/GenBank/DDBJ whole genome shotgun (WGS) entry which is preliminary data.</text>
</comment>
<dbReference type="PATRIC" id="fig|1454001.3.peg.1942"/>